<feature type="region of interest" description="Disordered" evidence="1">
    <location>
        <begin position="281"/>
        <end position="304"/>
    </location>
</feature>
<reference evidence="2" key="2">
    <citation type="submission" date="2015-06" db="UniProtKB">
        <authorList>
            <consortium name="EnsemblProtists"/>
        </authorList>
    </citation>
    <scope>IDENTIFICATION</scope>
    <source>
        <strain evidence="2">Pr102</strain>
    </source>
</reference>
<evidence type="ECO:0000313" key="2">
    <source>
        <dbReference type="EnsemblProtists" id="Phyra96518"/>
    </source>
</evidence>
<sequence length="335" mass="37334">MASPDLLHKCEEFLLHPTVRALSLAQRVDFLEKKPPFCQGLSPEEITRCLKSLEHRNGLSQLLRRTVDAPSLQLAEGSTSSSAAFSSLKLLKFIVKKYGVATLLLALLGYGYVQFKKSKSEQLVIGHEMHKLQHQKRMSAKVEALLAVVKHQQTQYDQAAELLSARVNRYSAATSQAAARKASSSSMQLTRGLELQALQSELLELKSAVVDTYLRPTVVEKIVEVVKELPIVLRPGEASVSDRLAQETERVKVITDSTEQAKSTKSASAPHVQTEKAWRIESTKQKHDEEVTEEHSAVRDETTMSSAEITELFQSGQFDEELSTARSYRILFATQ</sequence>
<dbReference type="InterPro" id="IPR036388">
    <property type="entry name" value="WH-like_DNA-bd_sf"/>
</dbReference>
<dbReference type="EMBL" id="DS566079">
    <property type="status" value="NOT_ANNOTATED_CDS"/>
    <property type="molecule type" value="Genomic_DNA"/>
</dbReference>
<accession>H3HDV9</accession>
<dbReference type="VEuPathDB" id="FungiDB:KRP23_14113"/>
<dbReference type="InParanoid" id="H3HDV9"/>
<dbReference type="eggNOG" id="ENOG502SDJ1">
    <property type="taxonomic scope" value="Eukaryota"/>
</dbReference>
<evidence type="ECO:0000313" key="3">
    <source>
        <dbReference type="Proteomes" id="UP000005238"/>
    </source>
</evidence>
<dbReference type="Proteomes" id="UP000005238">
    <property type="component" value="Unassembled WGS sequence"/>
</dbReference>
<proteinExistence type="predicted"/>
<dbReference type="EnsemblProtists" id="Phyra96518">
    <property type="protein sequence ID" value="Phyra96518"/>
    <property type="gene ID" value="Phyra96518"/>
</dbReference>
<feature type="compositionally biased region" description="Basic and acidic residues" evidence="1">
    <location>
        <begin position="281"/>
        <end position="302"/>
    </location>
</feature>
<keyword evidence="3" id="KW-1185">Reference proteome</keyword>
<reference evidence="3" key="1">
    <citation type="journal article" date="2006" name="Science">
        <title>Phytophthora genome sequences uncover evolutionary origins and mechanisms of pathogenesis.</title>
        <authorList>
            <person name="Tyler B.M."/>
            <person name="Tripathy S."/>
            <person name="Zhang X."/>
            <person name="Dehal P."/>
            <person name="Jiang R.H."/>
            <person name="Aerts A."/>
            <person name="Arredondo F.D."/>
            <person name="Baxter L."/>
            <person name="Bensasson D."/>
            <person name="Beynon J.L."/>
            <person name="Chapman J."/>
            <person name="Damasceno C.M."/>
            <person name="Dorrance A.E."/>
            <person name="Dou D."/>
            <person name="Dickerman A.W."/>
            <person name="Dubchak I.L."/>
            <person name="Garbelotto M."/>
            <person name="Gijzen M."/>
            <person name="Gordon S.G."/>
            <person name="Govers F."/>
            <person name="Grunwald N.J."/>
            <person name="Huang W."/>
            <person name="Ivors K.L."/>
            <person name="Jones R.W."/>
            <person name="Kamoun S."/>
            <person name="Krampis K."/>
            <person name="Lamour K.H."/>
            <person name="Lee M.K."/>
            <person name="McDonald W.H."/>
            <person name="Medina M."/>
            <person name="Meijer H.J."/>
            <person name="Nordberg E.K."/>
            <person name="Maclean D.J."/>
            <person name="Ospina-Giraldo M.D."/>
            <person name="Morris P.F."/>
            <person name="Phuntumart V."/>
            <person name="Putnam N.H."/>
            <person name="Rash S."/>
            <person name="Rose J.K."/>
            <person name="Sakihama Y."/>
            <person name="Salamov A.A."/>
            <person name="Savidor A."/>
            <person name="Scheuring C.F."/>
            <person name="Smith B.M."/>
            <person name="Sobral B.W."/>
            <person name="Terry A."/>
            <person name="Torto-Alalibo T.A."/>
            <person name="Win J."/>
            <person name="Xu Z."/>
            <person name="Zhang H."/>
            <person name="Grigoriev I.V."/>
            <person name="Rokhsar D.S."/>
            <person name="Boore J.L."/>
        </authorList>
    </citation>
    <scope>NUCLEOTIDE SEQUENCE [LARGE SCALE GENOMIC DNA]</scope>
    <source>
        <strain evidence="3">Pr102</strain>
    </source>
</reference>
<name>H3HDV9_PHYRM</name>
<protein>
    <submittedName>
        <fullName evidence="2">Uncharacterized protein</fullName>
    </submittedName>
</protein>
<dbReference type="HOGENOM" id="CLU_070465_0_0_1"/>
<organism evidence="2 3">
    <name type="scientific">Phytophthora ramorum</name>
    <name type="common">Sudden oak death agent</name>
    <dbReference type="NCBI Taxonomy" id="164328"/>
    <lineage>
        <taxon>Eukaryota</taxon>
        <taxon>Sar</taxon>
        <taxon>Stramenopiles</taxon>
        <taxon>Oomycota</taxon>
        <taxon>Peronosporomycetes</taxon>
        <taxon>Peronosporales</taxon>
        <taxon>Peronosporaceae</taxon>
        <taxon>Phytophthora</taxon>
    </lineage>
</organism>
<dbReference type="Gene3D" id="1.10.10.10">
    <property type="entry name" value="Winged helix-like DNA-binding domain superfamily/Winged helix DNA-binding domain"/>
    <property type="match status" value="1"/>
</dbReference>
<dbReference type="VEuPathDB" id="FungiDB:KRP22_14375"/>
<evidence type="ECO:0000256" key="1">
    <source>
        <dbReference type="SAM" id="MobiDB-lite"/>
    </source>
</evidence>
<dbReference type="AlphaFoldDB" id="H3HDV9"/>